<organism evidence="3 4">
    <name type="scientific">Aliiroseovarius zhejiangensis</name>
    <dbReference type="NCBI Taxonomy" id="1632025"/>
    <lineage>
        <taxon>Bacteria</taxon>
        <taxon>Pseudomonadati</taxon>
        <taxon>Pseudomonadota</taxon>
        <taxon>Alphaproteobacteria</taxon>
        <taxon>Rhodobacterales</taxon>
        <taxon>Paracoccaceae</taxon>
        <taxon>Aliiroseovarius</taxon>
    </lineage>
</organism>
<dbReference type="EMBL" id="BNCH01000004">
    <property type="protein sequence ID" value="GHE99953.1"/>
    <property type="molecule type" value="Genomic_DNA"/>
</dbReference>
<feature type="coiled-coil region" evidence="1">
    <location>
        <begin position="36"/>
        <end position="77"/>
    </location>
</feature>
<evidence type="ECO:0000256" key="1">
    <source>
        <dbReference type="SAM" id="Coils"/>
    </source>
</evidence>
<sequence length="106" mass="12113">MSRAVYRMGASGARKACRGDSRKKPLGLGARPRYHARMTQDRLTQLEETVAHLTRQVEELNEVVARQDTELSKLTHRVRMLMEREAEREQANSGGVILGDERPPHY</sequence>
<proteinExistence type="predicted"/>
<comment type="caution">
    <text evidence="3">The sequence shown here is derived from an EMBL/GenBank/DDBJ whole genome shotgun (WGS) entry which is preliminary data.</text>
</comment>
<dbReference type="Proteomes" id="UP000609802">
    <property type="component" value="Unassembled WGS sequence"/>
</dbReference>
<accession>A0ABQ3J221</accession>
<evidence type="ECO:0008006" key="5">
    <source>
        <dbReference type="Google" id="ProtNLM"/>
    </source>
</evidence>
<evidence type="ECO:0000256" key="2">
    <source>
        <dbReference type="SAM" id="MobiDB-lite"/>
    </source>
</evidence>
<feature type="region of interest" description="Disordered" evidence="2">
    <location>
        <begin position="1"/>
        <end position="28"/>
    </location>
</feature>
<dbReference type="InterPro" id="IPR007236">
    <property type="entry name" value="SlyX"/>
</dbReference>
<evidence type="ECO:0000313" key="3">
    <source>
        <dbReference type="EMBL" id="GHE99953.1"/>
    </source>
</evidence>
<evidence type="ECO:0000313" key="4">
    <source>
        <dbReference type="Proteomes" id="UP000609802"/>
    </source>
</evidence>
<name>A0ABQ3J221_9RHOB</name>
<feature type="region of interest" description="Disordered" evidence="2">
    <location>
        <begin position="86"/>
        <end position="106"/>
    </location>
</feature>
<reference evidence="4" key="1">
    <citation type="journal article" date="2019" name="Int. J. Syst. Evol. Microbiol.">
        <title>The Global Catalogue of Microorganisms (GCM) 10K type strain sequencing project: providing services to taxonomists for standard genome sequencing and annotation.</title>
        <authorList>
            <consortium name="The Broad Institute Genomics Platform"/>
            <consortium name="The Broad Institute Genome Sequencing Center for Infectious Disease"/>
            <person name="Wu L."/>
            <person name="Ma J."/>
        </authorList>
    </citation>
    <scope>NUCLEOTIDE SEQUENCE [LARGE SCALE GENOMIC DNA]</scope>
    <source>
        <strain evidence="4">KCTC 42443</strain>
    </source>
</reference>
<protein>
    <recommendedName>
        <fullName evidence="5">SlyX family protein</fullName>
    </recommendedName>
</protein>
<keyword evidence="4" id="KW-1185">Reference proteome</keyword>
<keyword evidence="1" id="KW-0175">Coiled coil</keyword>
<dbReference type="Pfam" id="PF04102">
    <property type="entry name" value="SlyX"/>
    <property type="match status" value="1"/>
</dbReference>
<gene>
    <name evidence="3" type="ORF">GCM10016455_21000</name>
</gene>